<organism evidence="1 2">
    <name type="scientific">Chitinophaga filiformis</name>
    <name type="common">Myxococcus filiformis</name>
    <name type="synonym">Flexibacter filiformis</name>
    <dbReference type="NCBI Taxonomy" id="104663"/>
    <lineage>
        <taxon>Bacteria</taxon>
        <taxon>Pseudomonadati</taxon>
        <taxon>Bacteroidota</taxon>
        <taxon>Chitinophagia</taxon>
        <taxon>Chitinophagales</taxon>
        <taxon>Chitinophagaceae</taxon>
        <taxon>Chitinophaga</taxon>
    </lineage>
</organism>
<proteinExistence type="predicted"/>
<protein>
    <submittedName>
        <fullName evidence="1">Uncharacterized protein</fullName>
    </submittedName>
</protein>
<name>A0ABY4HYG9_CHIFI</name>
<evidence type="ECO:0000313" key="1">
    <source>
        <dbReference type="EMBL" id="UPK68445.1"/>
    </source>
</evidence>
<reference evidence="1 2" key="1">
    <citation type="submission" date="2022-04" db="EMBL/GenBank/DDBJ databases">
        <title>The arsenic-methylating capacity of Chitinophaga filiformis YT5 during chitin decomposition.</title>
        <authorList>
            <person name="Chen G."/>
            <person name="Liang Y."/>
        </authorList>
    </citation>
    <scope>NUCLEOTIDE SEQUENCE [LARGE SCALE GENOMIC DNA]</scope>
    <source>
        <strain evidence="1 2">YT5</strain>
    </source>
</reference>
<gene>
    <name evidence="1" type="ORF">MYF79_26170</name>
</gene>
<dbReference type="EMBL" id="CP095855">
    <property type="protein sequence ID" value="UPK68445.1"/>
    <property type="molecule type" value="Genomic_DNA"/>
</dbReference>
<accession>A0ABY4HYG9</accession>
<sequence length="271" mass="30037">MSIQKLLCDEVHFNYPQYFANFPPNTPLRIGDFGYLDRKIFQHESNIEVAFGISPGKPRAGNLANVEFKSKSGVAVKTSGNIQLDTNTGVDQFGEAVIEFKRANGVFFMATGCKVKIIEDKATLAQKLIDLFERDRWKSEYVVVTSIIEVQTLNLFISDTANASIKLKAHSDSPHLDVFSAGAKCTVINETGIANKWVTAENTTPLIGLSKISRKFFFGEPVFKVSYLVGGENNGTENLDELKNEVKLSGRSFAETFDLLPIDDRDNLSPL</sequence>
<dbReference type="RefSeq" id="WP_247810839.1">
    <property type="nucleotide sequence ID" value="NZ_CP095855.1"/>
</dbReference>
<evidence type="ECO:0000313" key="2">
    <source>
        <dbReference type="Proteomes" id="UP000830198"/>
    </source>
</evidence>
<keyword evidence="2" id="KW-1185">Reference proteome</keyword>
<dbReference type="Proteomes" id="UP000830198">
    <property type="component" value="Chromosome"/>
</dbReference>